<evidence type="ECO:0000313" key="3">
    <source>
        <dbReference type="Proteomes" id="UP000007954"/>
    </source>
</evidence>
<evidence type="ECO:0000313" key="2">
    <source>
        <dbReference type="EMBL" id="CCC40253.1"/>
    </source>
</evidence>
<proteinExistence type="predicted"/>
<dbReference type="AlphaFoldDB" id="G0LIK1"/>
<sequence>MSNTYSLSIRVESYNFSGEFYLVGNRYSTGEEVLKHVATDHILAMKQRPHVAEYLLETLQAGEAVNKSAYEQADPDISCGLHFDVDHQQFRFWAGDGDGDETVEIGSQPSKSELRSMADDLST</sequence>
<dbReference type="KEGG" id="hwc:Hqrw_2390"/>
<protein>
    <submittedName>
        <fullName evidence="2">Uncharacterized protein</fullName>
    </submittedName>
</protein>
<dbReference type="OrthoDB" id="190302at2157"/>
<dbReference type="GeneID" id="12447105"/>
<feature type="region of interest" description="Disordered" evidence="1">
    <location>
        <begin position="95"/>
        <end position="123"/>
    </location>
</feature>
<dbReference type="RefSeq" id="WP_014555925.1">
    <property type="nucleotide sequence ID" value="NC_017459.1"/>
</dbReference>
<name>G0LIK1_HALWC</name>
<evidence type="ECO:0000256" key="1">
    <source>
        <dbReference type="SAM" id="MobiDB-lite"/>
    </source>
</evidence>
<accession>G0LIK1</accession>
<organism evidence="2 3">
    <name type="scientific">Haloquadratum walsbyi (strain DSM 16854 / JCM 12705 / C23)</name>
    <dbReference type="NCBI Taxonomy" id="768065"/>
    <lineage>
        <taxon>Archaea</taxon>
        <taxon>Methanobacteriati</taxon>
        <taxon>Methanobacteriota</taxon>
        <taxon>Stenosarchaea group</taxon>
        <taxon>Halobacteria</taxon>
        <taxon>Halobacteriales</taxon>
        <taxon>Haloferacaceae</taxon>
        <taxon>Haloquadratum</taxon>
    </lineage>
</organism>
<gene>
    <name evidence="2" type="ordered locus">Hqrw_2390</name>
</gene>
<dbReference type="EMBL" id="FR746099">
    <property type="protein sequence ID" value="CCC40253.1"/>
    <property type="molecule type" value="Genomic_DNA"/>
</dbReference>
<dbReference type="Proteomes" id="UP000007954">
    <property type="component" value="Chromosome"/>
</dbReference>
<reference evidence="2 3" key="1">
    <citation type="journal article" date="2011" name="PLoS ONE">
        <title>Haloquadratum walsbyi: limited diversity in a global pond.</title>
        <authorList>
            <person name="Dyall-Smith M."/>
            <person name="Pfeiffer F."/>
            <person name="Klee K."/>
            <person name="Palm P."/>
            <person name="Gross K."/>
            <person name="Schuster S.C."/>
            <person name="Rampp M."/>
            <person name="Oesterhelt D."/>
        </authorList>
    </citation>
    <scope>NUCLEOTIDE SEQUENCE [LARGE SCALE GENOMIC DNA]</scope>
    <source>
        <strain evidence="3">DSM 16854 / JCM 12705 / C23</strain>
    </source>
</reference>
<feature type="compositionally biased region" description="Basic and acidic residues" evidence="1">
    <location>
        <begin position="112"/>
        <end position="123"/>
    </location>
</feature>
<dbReference type="HOGENOM" id="CLU_2055980_0_0_2"/>